<evidence type="ECO:0008006" key="10">
    <source>
        <dbReference type="Google" id="ProtNLM"/>
    </source>
</evidence>
<feature type="transmembrane region" description="Helical" evidence="7">
    <location>
        <begin position="77"/>
        <end position="98"/>
    </location>
</feature>
<evidence type="ECO:0000256" key="1">
    <source>
        <dbReference type="ARBA" id="ARBA00004141"/>
    </source>
</evidence>
<feature type="transmembrane region" description="Helical" evidence="7">
    <location>
        <begin position="138"/>
        <end position="157"/>
    </location>
</feature>
<comment type="caution">
    <text evidence="8">The sequence shown here is derived from an EMBL/GenBank/DDBJ whole genome shotgun (WGS) entry which is preliminary data.</text>
</comment>
<dbReference type="Pfam" id="PF03547">
    <property type="entry name" value="Mem_trans"/>
    <property type="match status" value="1"/>
</dbReference>
<dbReference type="Proteomes" id="UP000238392">
    <property type="component" value="Unassembled WGS sequence"/>
</dbReference>
<evidence type="ECO:0000256" key="5">
    <source>
        <dbReference type="ARBA" id="ARBA00022989"/>
    </source>
</evidence>
<dbReference type="GO" id="GO:0055085">
    <property type="term" value="P:transmembrane transport"/>
    <property type="evidence" value="ECO:0007669"/>
    <property type="project" value="InterPro"/>
</dbReference>
<sequence length="323" mass="34196">MPQTAAPLNDFGMIDIFFKTLPFFALIALGYGAARTRFFGPEATSAITRFVFYFALSAMLFRFSANLTMSEVFDPQFIMAYLLASVVIYVLAIIVAFARKQPVDVAAVEAQCAVTGNTGFLGIPMLALLMGAQAIGPTMMVLAVDLIVFSSLIVILITGSRDGRMRIGVLKTVAMGLLKNPMIVSIALGLAWSAYEMPMPQPLNEFVSILGAAATPGALFAIGASLADKSAERLEVAAWLTFCKLVLHPAAVAFAALVVFDVEPFAASVMIAASSLPVAGNVYMLAQHYKAAPQRVSASILISTTVSILTVSAVIAWVAVVPV</sequence>
<dbReference type="PANTHER" id="PTHR36838">
    <property type="entry name" value="AUXIN EFFLUX CARRIER FAMILY PROTEIN"/>
    <property type="match status" value="1"/>
</dbReference>
<dbReference type="EMBL" id="PVTQ01000012">
    <property type="protein sequence ID" value="PRY86507.1"/>
    <property type="molecule type" value="Genomic_DNA"/>
</dbReference>
<comment type="subcellular location">
    <subcellularLocation>
        <location evidence="1">Membrane</location>
        <topology evidence="1">Multi-pass membrane protein</topology>
    </subcellularLocation>
</comment>
<keyword evidence="6 7" id="KW-0472">Membrane</keyword>
<keyword evidence="5 7" id="KW-1133">Transmembrane helix</keyword>
<evidence type="ECO:0000256" key="7">
    <source>
        <dbReference type="SAM" id="Phobius"/>
    </source>
</evidence>
<evidence type="ECO:0000256" key="6">
    <source>
        <dbReference type="ARBA" id="ARBA00023136"/>
    </source>
</evidence>
<keyword evidence="2" id="KW-0813">Transport</keyword>
<feature type="transmembrane region" description="Helical" evidence="7">
    <location>
        <begin position="207"/>
        <end position="227"/>
    </location>
</feature>
<evidence type="ECO:0000313" key="9">
    <source>
        <dbReference type="Proteomes" id="UP000238392"/>
    </source>
</evidence>
<feature type="transmembrane region" description="Helical" evidence="7">
    <location>
        <begin position="46"/>
        <end position="65"/>
    </location>
</feature>
<reference evidence="8 9" key="1">
    <citation type="submission" date="2018-03" db="EMBL/GenBank/DDBJ databases">
        <title>Genomic Encyclopedia of Archaeal and Bacterial Type Strains, Phase II (KMG-II): from individual species to whole genera.</title>
        <authorList>
            <person name="Goeker M."/>
        </authorList>
    </citation>
    <scope>NUCLEOTIDE SEQUENCE [LARGE SCALE GENOMIC DNA]</scope>
    <source>
        <strain evidence="8 9">DSM 100212</strain>
    </source>
</reference>
<proteinExistence type="predicted"/>
<evidence type="ECO:0000313" key="8">
    <source>
        <dbReference type="EMBL" id="PRY86507.1"/>
    </source>
</evidence>
<keyword evidence="4 7" id="KW-0812">Transmembrane</keyword>
<feature type="transmembrane region" description="Helical" evidence="7">
    <location>
        <begin position="16"/>
        <end position="34"/>
    </location>
</feature>
<organism evidence="8 9">
    <name type="scientific">Donghicola tyrosinivorans</name>
    <dbReference type="NCBI Taxonomy" id="1652492"/>
    <lineage>
        <taxon>Bacteria</taxon>
        <taxon>Pseudomonadati</taxon>
        <taxon>Pseudomonadota</taxon>
        <taxon>Alphaproteobacteria</taxon>
        <taxon>Rhodobacterales</taxon>
        <taxon>Roseobacteraceae</taxon>
        <taxon>Donghicola</taxon>
    </lineage>
</organism>
<accession>A0A2T0WII7</accession>
<keyword evidence="3" id="KW-1003">Cell membrane</keyword>
<feature type="transmembrane region" description="Helical" evidence="7">
    <location>
        <begin position="110"/>
        <end position="132"/>
    </location>
</feature>
<feature type="transmembrane region" description="Helical" evidence="7">
    <location>
        <begin position="265"/>
        <end position="286"/>
    </location>
</feature>
<feature type="transmembrane region" description="Helical" evidence="7">
    <location>
        <begin position="298"/>
        <end position="320"/>
    </location>
</feature>
<dbReference type="GO" id="GO:0016020">
    <property type="term" value="C:membrane"/>
    <property type="evidence" value="ECO:0007669"/>
    <property type="project" value="UniProtKB-SubCell"/>
</dbReference>
<feature type="transmembrane region" description="Helical" evidence="7">
    <location>
        <begin position="177"/>
        <end position="195"/>
    </location>
</feature>
<dbReference type="InterPro" id="IPR004776">
    <property type="entry name" value="Mem_transp_PIN-like"/>
</dbReference>
<name>A0A2T0WII7_9RHOB</name>
<keyword evidence="9" id="KW-1185">Reference proteome</keyword>
<feature type="transmembrane region" description="Helical" evidence="7">
    <location>
        <begin position="239"/>
        <end position="259"/>
    </location>
</feature>
<dbReference type="AlphaFoldDB" id="A0A2T0WII7"/>
<evidence type="ECO:0000256" key="4">
    <source>
        <dbReference type="ARBA" id="ARBA00022692"/>
    </source>
</evidence>
<evidence type="ECO:0000256" key="3">
    <source>
        <dbReference type="ARBA" id="ARBA00022475"/>
    </source>
</evidence>
<protein>
    <recommendedName>
        <fullName evidence="10">Malate transporter</fullName>
    </recommendedName>
</protein>
<gene>
    <name evidence="8" type="ORF">CLV74_112146</name>
</gene>
<dbReference type="PANTHER" id="PTHR36838:SF3">
    <property type="entry name" value="TRANSPORTER AUXIN EFFLUX CARRIER EC FAMILY"/>
    <property type="match status" value="1"/>
</dbReference>
<evidence type="ECO:0000256" key="2">
    <source>
        <dbReference type="ARBA" id="ARBA00022448"/>
    </source>
</evidence>